<dbReference type="PANTHER" id="PTHR11629:SF63">
    <property type="entry name" value="V-TYPE PROTON ATPASE SUBUNIT A"/>
    <property type="match status" value="1"/>
</dbReference>
<dbReference type="Pfam" id="PF01496">
    <property type="entry name" value="V_ATPase_I"/>
    <property type="match status" value="1"/>
</dbReference>
<reference evidence="10 11" key="1">
    <citation type="submission" date="2018-06" db="EMBL/GenBank/DDBJ databases">
        <authorList>
            <consortium name="Pathogen Informatics"/>
            <person name="Doyle S."/>
        </authorList>
    </citation>
    <scope>NUCLEOTIDE SEQUENCE [LARGE SCALE GENOMIC DNA]</scope>
    <source>
        <strain evidence="10 11">NCTC9810</strain>
    </source>
</reference>
<protein>
    <submittedName>
        <fullName evidence="10">V-type ATP synthase subunit I</fullName>
    </submittedName>
</protein>
<evidence type="ECO:0000256" key="6">
    <source>
        <dbReference type="ARBA" id="ARBA00023065"/>
    </source>
</evidence>
<feature type="transmembrane region" description="Helical" evidence="9">
    <location>
        <begin position="524"/>
        <end position="553"/>
    </location>
</feature>
<dbReference type="Proteomes" id="UP000255124">
    <property type="component" value="Unassembled WGS sequence"/>
</dbReference>
<organism evidence="10 11">
    <name type="scientific">Anaerococcus octavius</name>
    <dbReference type="NCBI Taxonomy" id="54007"/>
    <lineage>
        <taxon>Bacteria</taxon>
        <taxon>Bacillati</taxon>
        <taxon>Bacillota</taxon>
        <taxon>Tissierellia</taxon>
        <taxon>Tissierellales</taxon>
        <taxon>Peptoniphilaceae</taxon>
        <taxon>Anaerococcus</taxon>
    </lineage>
</organism>
<gene>
    <name evidence="10" type="ORF">NCTC9810_00467</name>
</gene>
<feature type="transmembrane region" description="Helical" evidence="9">
    <location>
        <begin position="383"/>
        <end position="402"/>
    </location>
</feature>
<accession>A0A380WT72</accession>
<evidence type="ECO:0000256" key="8">
    <source>
        <dbReference type="SAM" id="Coils"/>
    </source>
</evidence>
<evidence type="ECO:0000256" key="2">
    <source>
        <dbReference type="ARBA" id="ARBA00009904"/>
    </source>
</evidence>
<evidence type="ECO:0000313" key="10">
    <source>
        <dbReference type="EMBL" id="SUU92146.1"/>
    </source>
</evidence>
<dbReference type="GO" id="GO:0007035">
    <property type="term" value="P:vacuolar acidification"/>
    <property type="evidence" value="ECO:0007669"/>
    <property type="project" value="TreeGrafter"/>
</dbReference>
<keyword evidence="4 9" id="KW-0812">Transmembrane</keyword>
<name>A0A380WT72_9FIRM</name>
<feature type="transmembrane region" description="Helical" evidence="9">
    <location>
        <begin position="422"/>
        <end position="440"/>
    </location>
</feature>
<dbReference type="GO" id="GO:0051117">
    <property type="term" value="F:ATPase binding"/>
    <property type="evidence" value="ECO:0007669"/>
    <property type="project" value="TreeGrafter"/>
</dbReference>
<keyword evidence="8" id="KW-0175">Coiled coil</keyword>
<comment type="subcellular location">
    <subcellularLocation>
        <location evidence="1">Membrane</location>
        <topology evidence="1">Multi-pass membrane protein</topology>
    </subcellularLocation>
</comment>
<keyword evidence="7 9" id="KW-0472">Membrane</keyword>
<feature type="coiled-coil region" evidence="8">
    <location>
        <begin position="76"/>
        <end position="103"/>
    </location>
</feature>
<dbReference type="InterPro" id="IPR002490">
    <property type="entry name" value="V-ATPase_116kDa_su"/>
</dbReference>
<dbReference type="PANTHER" id="PTHR11629">
    <property type="entry name" value="VACUOLAR PROTON ATPASES"/>
    <property type="match status" value="1"/>
</dbReference>
<feature type="transmembrane region" description="Helical" evidence="9">
    <location>
        <begin position="484"/>
        <end position="503"/>
    </location>
</feature>
<evidence type="ECO:0000313" key="11">
    <source>
        <dbReference type="Proteomes" id="UP000255124"/>
    </source>
</evidence>
<feature type="transmembrane region" description="Helical" evidence="9">
    <location>
        <begin position="573"/>
        <end position="596"/>
    </location>
</feature>
<comment type="similarity">
    <text evidence="2">Belongs to the V-ATPase 116 kDa subunit family.</text>
</comment>
<keyword evidence="6" id="KW-0406">Ion transport</keyword>
<sequence length="626" mass="71401">MADNQELNDVKLANSEDYLHTKPKNNNDYDLFDKHHYLMVFPKKVEKDLSRTINALGFVDNELPSENNSLDIDNEIKENEKEILDLNKQIEDLKDSYKDVIDSLSYNLSLRKEAENYENSLAIGDKYFYFSALVPENDINNVENLEKKYPDTKIITEDLKVEKKKKSKKDKDKPKNINEESYLLVYPKKVKKDVSRSINTLGFVDNDIPDNLNSSNIDREYIKVNDELTSLHRQINTINSQYEDTINNLSYSLDHAKKSEELKSNMAQGDKYFYLSGWVPESEVDKFKTLEDKYDNTILSTKDDQSVNQQPPTRLKNNKVFKPFEYLVNMYGAPSYDEVDPTPFFAITYMLLYGLMFGDLGQGLVFLALGFYISKKNKTYGALLKRIGISASVFGLMYGSFFGKEDLIPTLLIKPFDNVMTVLIASVVFGISLMVISYIIGIYNKVSKQHNIEEGIFGKEGLAGLMMMISFIIIVLNLVNKSPIPMPIGTVMLILSIIMMVFKQPIARKITGSKRLYDSNKSDYYIESSFSIIEALLSVFSNLVSFTRVGAFAINHVGLYMAFEVMANLAGGFWGGVILLLGNLLIIGLEGMIVFIQGLRLEFYEMFSKYYEGNGRLFRPISSKEN</sequence>
<proteinExistence type="inferred from homology"/>
<keyword evidence="3" id="KW-0813">Transport</keyword>
<evidence type="ECO:0000256" key="4">
    <source>
        <dbReference type="ARBA" id="ARBA00022692"/>
    </source>
</evidence>
<dbReference type="GO" id="GO:0033179">
    <property type="term" value="C:proton-transporting V-type ATPase, V0 domain"/>
    <property type="evidence" value="ECO:0007669"/>
    <property type="project" value="InterPro"/>
</dbReference>
<dbReference type="GO" id="GO:0046961">
    <property type="term" value="F:proton-transporting ATPase activity, rotational mechanism"/>
    <property type="evidence" value="ECO:0007669"/>
    <property type="project" value="InterPro"/>
</dbReference>
<dbReference type="GO" id="GO:0016471">
    <property type="term" value="C:vacuolar proton-transporting V-type ATPase complex"/>
    <property type="evidence" value="ECO:0007669"/>
    <property type="project" value="TreeGrafter"/>
</dbReference>
<dbReference type="EMBL" id="UFTA01000002">
    <property type="protein sequence ID" value="SUU92146.1"/>
    <property type="molecule type" value="Genomic_DNA"/>
</dbReference>
<feature type="transmembrane region" description="Helical" evidence="9">
    <location>
        <begin position="344"/>
        <end position="371"/>
    </location>
</feature>
<evidence type="ECO:0000256" key="1">
    <source>
        <dbReference type="ARBA" id="ARBA00004141"/>
    </source>
</evidence>
<evidence type="ECO:0000256" key="5">
    <source>
        <dbReference type="ARBA" id="ARBA00022989"/>
    </source>
</evidence>
<keyword evidence="5 9" id="KW-1133">Transmembrane helix</keyword>
<evidence type="ECO:0000256" key="7">
    <source>
        <dbReference type="ARBA" id="ARBA00023136"/>
    </source>
</evidence>
<evidence type="ECO:0000256" key="3">
    <source>
        <dbReference type="ARBA" id="ARBA00022448"/>
    </source>
</evidence>
<dbReference type="AlphaFoldDB" id="A0A380WT72"/>
<feature type="transmembrane region" description="Helical" evidence="9">
    <location>
        <begin position="461"/>
        <end position="478"/>
    </location>
</feature>
<dbReference type="RefSeq" id="WP_245943487.1">
    <property type="nucleotide sequence ID" value="NZ_JBHWQV010000114.1"/>
</dbReference>
<evidence type="ECO:0000256" key="9">
    <source>
        <dbReference type="SAM" id="Phobius"/>
    </source>
</evidence>